<evidence type="ECO:0000256" key="2">
    <source>
        <dbReference type="ARBA" id="ARBA00011322"/>
    </source>
</evidence>
<feature type="coiled-coil region" evidence="4">
    <location>
        <begin position="373"/>
        <end position="471"/>
    </location>
</feature>
<name>A0ABU4JWI4_9CLOT</name>
<dbReference type="InterPro" id="IPR027417">
    <property type="entry name" value="P-loop_NTPase"/>
</dbReference>
<dbReference type="RefSeq" id="WP_318798794.1">
    <property type="nucleotide sequence ID" value="NZ_JARUJP010000021.1"/>
</dbReference>
<evidence type="ECO:0000313" key="6">
    <source>
        <dbReference type="EMBL" id="MDW8802467.1"/>
    </source>
</evidence>
<dbReference type="InterPro" id="IPR038729">
    <property type="entry name" value="Rad50/SbcC_AAA"/>
</dbReference>
<dbReference type="EMBL" id="JARUJP010000021">
    <property type="protein sequence ID" value="MDW8802467.1"/>
    <property type="molecule type" value="Genomic_DNA"/>
</dbReference>
<keyword evidence="4" id="KW-0175">Coiled coil</keyword>
<comment type="caution">
    <text evidence="6">The sequence shown here is derived from an EMBL/GenBank/DDBJ whole genome shotgun (WGS) entry which is preliminary data.</text>
</comment>
<accession>A0ABU4JWI4</accession>
<evidence type="ECO:0000256" key="1">
    <source>
        <dbReference type="ARBA" id="ARBA00006930"/>
    </source>
</evidence>
<dbReference type="Pfam" id="PF13476">
    <property type="entry name" value="AAA_23"/>
    <property type="match status" value="1"/>
</dbReference>
<evidence type="ECO:0000256" key="4">
    <source>
        <dbReference type="SAM" id="Coils"/>
    </source>
</evidence>
<feature type="coiled-coil region" evidence="4">
    <location>
        <begin position="207"/>
        <end position="282"/>
    </location>
</feature>
<proteinExistence type="inferred from homology"/>
<evidence type="ECO:0000313" key="7">
    <source>
        <dbReference type="Proteomes" id="UP001281656"/>
    </source>
</evidence>
<sequence>MLEEINIENFRQYYDKQAIKVSKDKEKNVTVIHGENGEGKTAFLNLIKWCLYKKCYLPEAERLLNERTEAELEDGGYAGVSVEIKFEDRGQKYVVKRSVKYKKQSQKTNIVGEDFTVVSINELGEITEYKNPQNTISQVLPEKMESYFFFDGEKIDNLTKLESTKDIKNAIKNIMGIEVIENAVTDLGKAANILRKEFGKYSNNKEVIKLNDNLEAYESQLSTLKLKKKQLETNKKCLLIEKESIDEKLRKLDGARELQEKRDALENRKVDIQKRIKELNMNLRKVYSSKGYLAFNNSLIEKVKIILEDRRKKGEIPAGIKEQFVDDLLERKTCICGRMLEHNTNEYNCVKSWKKKSGNNELENAFIKISADVRLIENERESLFENLQRLKKYKSELTKQMKEIQEELDEISAELDDKESEDIQALEEKRKSIEINYEDTLTETGSINTRISDCEKRINDFRNKIKAAETEEQKSTIAKERFNNAEAARDALFDILEITIENVRVNLQERIDKVYDSFSKKGYKAILNENFELQIIKTSDPLKRPVPMSQGERQITSLCFIGALVDIARERSKVDTDFFRGGIYPIVMDSPFGALDPEHKKRVAEGMPKLSQQVIILVTNSQWKGEVQESMLSKVGKSYNLINYNPKKDPSIKYEYTIIKEG</sequence>
<keyword evidence="7" id="KW-1185">Reference proteome</keyword>
<dbReference type="PANTHER" id="PTHR32114">
    <property type="entry name" value="ABC TRANSPORTER ABCH.3"/>
    <property type="match status" value="1"/>
</dbReference>
<comment type="subunit">
    <text evidence="2">Heterodimer of SbcC and SbcD.</text>
</comment>
<comment type="similarity">
    <text evidence="1">Belongs to the SMC family. SbcC subfamily.</text>
</comment>
<evidence type="ECO:0000256" key="3">
    <source>
        <dbReference type="ARBA" id="ARBA00013368"/>
    </source>
</evidence>
<evidence type="ECO:0000259" key="5">
    <source>
        <dbReference type="Pfam" id="PF13476"/>
    </source>
</evidence>
<feature type="domain" description="Rad50/SbcC-type AAA" evidence="5">
    <location>
        <begin position="5"/>
        <end position="234"/>
    </location>
</feature>
<reference evidence="6 7" key="1">
    <citation type="submission" date="2023-04" db="EMBL/GenBank/DDBJ databases">
        <title>Clostridium tannerae sp. nov., isolated from the fecal material of an alpaca.</title>
        <authorList>
            <person name="Miller S."/>
            <person name="Hendry M."/>
            <person name="King J."/>
            <person name="Sankaranarayanan K."/>
            <person name="Lawson P.A."/>
        </authorList>
    </citation>
    <scope>NUCLEOTIDE SEQUENCE [LARGE SCALE GENOMIC DNA]</scope>
    <source>
        <strain evidence="6 7">A1-XYC3</strain>
    </source>
</reference>
<protein>
    <recommendedName>
        <fullName evidence="3">Nuclease SbcCD subunit C</fullName>
    </recommendedName>
</protein>
<dbReference type="Gene3D" id="3.40.50.300">
    <property type="entry name" value="P-loop containing nucleotide triphosphate hydrolases"/>
    <property type="match status" value="2"/>
</dbReference>
<dbReference type="PANTHER" id="PTHR32114:SF2">
    <property type="entry name" value="ABC TRANSPORTER ABCH.3"/>
    <property type="match status" value="1"/>
</dbReference>
<organism evidence="6 7">
    <name type="scientific">Clostridium tanneri</name>
    <dbReference type="NCBI Taxonomy" id="3037988"/>
    <lineage>
        <taxon>Bacteria</taxon>
        <taxon>Bacillati</taxon>
        <taxon>Bacillota</taxon>
        <taxon>Clostridia</taxon>
        <taxon>Eubacteriales</taxon>
        <taxon>Clostridiaceae</taxon>
        <taxon>Clostridium</taxon>
    </lineage>
</organism>
<dbReference type="Proteomes" id="UP001281656">
    <property type="component" value="Unassembled WGS sequence"/>
</dbReference>
<dbReference type="SUPFAM" id="SSF52540">
    <property type="entry name" value="P-loop containing nucleoside triphosphate hydrolases"/>
    <property type="match status" value="1"/>
</dbReference>
<gene>
    <name evidence="6" type="ORF">P8V03_15060</name>
</gene>